<comment type="catalytic activity">
    <reaction evidence="9 11">
        <text>tRNA(Val) + L-valine + ATP = L-valyl-tRNA(Val) + AMP + diphosphate</text>
        <dbReference type="Rhea" id="RHEA:10704"/>
        <dbReference type="Rhea" id="RHEA-COMP:9672"/>
        <dbReference type="Rhea" id="RHEA-COMP:9708"/>
        <dbReference type="ChEBI" id="CHEBI:30616"/>
        <dbReference type="ChEBI" id="CHEBI:33019"/>
        <dbReference type="ChEBI" id="CHEBI:57762"/>
        <dbReference type="ChEBI" id="CHEBI:78442"/>
        <dbReference type="ChEBI" id="CHEBI:78537"/>
        <dbReference type="ChEBI" id="CHEBI:456215"/>
        <dbReference type="EC" id="6.1.1.9"/>
    </reaction>
</comment>
<comment type="domain">
    <text evidence="11">ValRS has two distinct active sites: one for aminoacylation and one for editing. The misactivated threonine is translocated from the active site to the editing site.</text>
</comment>
<protein>
    <recommendedName>
        <fullName evidence="11">Valine--tRNA ligase</fullName>
        <ecNumber evidence="11">6.1.1.9</ecNumber>
    </recommendedName>
    <alternativeName>
        <fullName evidence="11">Valyl-tRNA synthetase</fullName>
        <shortName evidence="11">ValRS</shortName>
    </alternativeName>
</protein>
<dbReference type="NCBIfam" id="TIGR00422">
    <property type="entry name" value="valS"/>
    <property type="match status" value="1"/>
</dbReference>
<dbReference type="InterPro" id="IPR010978">
    <property type="entry name" value="tRNA-bd_arm"/>
</dbReference>
<keyword evidence="17" id="KW-1185">Reference proteome</keyword>
<dbReference type="InterPro" id="IPR009080">
    <property type="entry name" value="tRNAsynth_Ia_anticodon-bd"/>
</dbReference>
<reference evidence="16 17" key="1">
    <citation type="submission" date="2019-08" db="EMBL/GenBank/DDBJ databases">
        <authorList>
            <person name="Peeters C."/>
        </authorList>
    </citation>
    <scope>NUCLEOTIDE SEQUENCE [LARGE SCALE GENOMIC DNA]</scope>
    <source>
        <strain evidence="16 17">LMG 31012</strain>
    </source>
</reference>
<dbReference type="InterPro" id="IPR019499">
    <property type="entry name" value="Val-tRNA_synth_tRNA-bd"/>
</dbReference>
<dbReference type="Gene3D" id="1.10.287.380">
    <property type="entry name" value="Valyl-tRNA synthetase, C-terminal domain"/>
    <property type="match status" value="1"/>
</dbReference>
<dbReference type="EMBL" id="CABPSH010000010">
    <property type="protein sequence ID" value="VVE30452.1"/>
    <property type="molecule type" value="Genomic_DNA"/>
</dbReference>
<dbReference type="SUPFAM" id="SSF46589">
    <property type="entry name" value="tRNA-binding arm"/>
    <property type="match status" value="1"/>
</dbReference>
<dbReference type="EC" id="6.1.1.9" evidence="11"/>
<proteinExistence type="inferred from homology"/>
<evidence type="ECO:0000313" key="16">
    <source>
        <dbReference type="EMBL" id="VVE30452.1"/>
    </source>
</evidence>
<dbReference type="InterPro" id="IPR013155">
    <property type="entry name" value="M/V/L/I-tRNA-synth_anticd-bd"/>
</dbReference>
<feature type="short sequence motif" description="'KMSKS' region" evidence="11">
    <location>
        <begin position="544"/>
        <end position="548"/>
    </location>
</feature>
<feature type="domain" description="Methionyl/Valyl/Leucyl/Isoleucyl-tRNA synthetase anticodon-binding" evidence="14">
    <location>
        <begin position="672"/>
        <end position="828"/>
    </location>
</feature>
<evidence type="ECO:0000313" key="17">
    <source>
        <dbReference type="Proteomes" id="UP000400981"/>
    </source>
</evidence>
<dbReference type="PANTHER" id="PTHR11946">
    <property type="entry name" value="VALYL-TRNA SYNTHETASES"/>
    <property type="match status" value="1"/>
</dbReference>
<keyword evidence="5 11" id="KW-0067">ATP-binding</keyword>
<dbReference type="InterPro" id="IPR033705">
    <property type="entry name" value="Anticodon_Ia_Val"/>
</dbReference>
<dbReference type="Gene3D" id="1.10.730.10">
    <property type="entry name" value="Isoleucyl-tRNA Synthetase, Domain 1"/>
    <property type="match status" value="1"/>
</dbReference>
<evidence type="ECO:0000256" key="2">
    <source>
        <dbReference type="ARBA" id="ARBA00022490"/>
    </source>
</evidence>
<evidence type="ECO:0000259" key="13">
    <source>
        <dbReference type="Pfam" id="PF00133"/>
    </source>
</evidence>
<dbReference type="GO" id="GO:0004832">
    <property type="term" value="F:valine-tRNA ligase activity"/>
    <property type="evidence" value="ECO:0007669"/>
    <property type="project" value="UniProtKB-UniRule"/>
</dbReference>
<gene>
    <name evidence="11" type="primary">valS</name>
    <name evidence="16" type="ORF">PEP31012_03645</name>
</gene>
<comment type="subcellular location">
    <subcellularLocation>
        <location evidence="1 11">Cytoplasm</location>
    </subcellularLocation>
</comment>
<dbReference type="InterPro" id="IPR009008">
    <property type="entry name" value="Val/Leu/Ile-tRNA-synth_edit"/>
</dbReference>
<dbReference type="FunFam" id="3.40.50.620:FF:000078">
    <property type="entry name" value="Valine--tRNA ligase, mitochondrial"/>
    <property type="match status" value="1"/>
</dbReference>
<dbReference type="InterPro" id="IPR002303">
    <property type="entry name" value="Valyl-tRNA_ligase"/>
</dbReference>
<comment type="function">
    <text evidence="11">Catalyzes the attachment of valine to tRNA(Val). As ValRS can inadvertently accommodate and process structurally similar amino acids such as threonine, to avoid such errors, it has a 'posttransfer' editing activity that hydrolyzes mischarged Thr-tRNA(Val) in a tRNA-dependent manner.</text>
</comment>
<dbReference type="PROSITE" id="PS00178">
    <property type="entry name" value="AA_TRNA_LIGASE_I"/>
    <property type="match status" value="1"/>
</dbReference>
<accession>A0A5E4X2C3</accession>
<feature type="binding site" evidence="11">
    <location>
        <position position="547"/>
    </location>
    <ligand>
        <name>ATP</name>
        <dbReference type="ChEBI" id="CHEBI:30616"/>
    </ligand>
</feature>
<keyword evidence="7 11" id="KW-0175">Coiled coil</keyword>
<dbReference type="AlphaFoldDB" id="A0A5E4X2C3"/>
<evidence type="ECO:0000256" key="8">
    <source>
        <dbReference type="ARBA" id="ARBA00023146"/>
    </source>
</evidence>
<feature type="domain" description="Valyl-tRNA synthetase tRNA-binding arm" evidence="15">
    <location>
        <begin position="887"/>
        <end position="951"/>
    </location>
</feature>
<evidence type="ECO:0000256" key="9">
    <source>
        <dbReference type="ARBA" id="ARBA00047552"/>
    </source>
</evidence>
<dbReference type="NCBIfam" id="NF004349">
    <property type="entry name" value="PRK05729.1"/>
    <property type="match status" value="1"/>
</dbReference>
<keyword evidence="6 11" id="KW-0648">Protein biosynthesis</keyword>
<dbReference type="FunFam" id="1.10.287.380:FF:000001">
    <property type="entry name" value="Valine--tRNA ligase"/>
    <property type="match status" value="1"/>
</dbReference>
<evidence type="ECO:0000256" key="12">
    <source>
        <dbReference type="SAM" id="MobiDB-lite"/>
    </source>
</evidence>
<keyword evidence="4 11" id="KW-0547">Nucleotide-binding</keyword>
<dbReference type="RefSeq" id="WP_150590711.1">
    <property type="nucleotide sequence ID" value="NZ_CABPSH010000010.1"/>
</dbReference>
<keyword evidence="8 11" id="KW-0030">Aminoacyl-tRNA synthetase</keyword>
<keyword evidence="3 11" id="KW-0436">Ligase</keyword>
<dbReference type="Gene3D" id="3.40.50.620">
    <property type="entry name" value="HUPs"/>
    <property type="match status" value="2"/>
</dbReference>
<evidence type="ECO:0000256" key="5">
    <source>
        <dbReference type="ARBA" id="ARBA00022840"/>
    </source>
</evidence>
<dbReference type="SUPFAM" id="SSF52374">
    <property type="entry name" value="Nucleotidylyl transferase"/>
    <property type="match status" value="1"/>
</dbReference>
<dbReference type="PANTHER" id="PTHR11946:SF93">
    <property type="entry name" value="VALINE--TRNA LIGASE, CHLOROPLASTIC_MITOCHONDRIAL 2"/>
    <property type="match status" value="1"/>
</dbReference>
<dbReference type="OrthoDB" id="9810365at2"/>
<evidence type="ECO:0000259" key="15">
    <source>
        <dbReference type="Pfam" id="PF10458"/>
    </source>
</evidence>
<comment type="subunit">
    <text evidence="11">Monomer.</text>
</comment>
<dbReference type="Gene3D" id="3.90.740.10">
    <property type="entry name" value="Valyl/Leucyl/Isoleucyl-tRNA synthetase, editing domain"/>
    <property type="match status" value="1"/>
</dbReference>
<comment type="similarity">
    <text evidence="10 11">Belongs to the class-I aminoacyl-tRNA synthetase family. ValS type 1 subfamily.</text>
</comment>
<keyword evidence="2 11" id="KW-0963">Cytoplasm</keyword>
<feature type="domain" description="Aminoacyl-tRNA synthetase class Ia" evidence="13">
    <location>
        <begin position="25"/>
        <end position="621"/>
    </location>
</feature>
<dbReference type="InterPro" id="IPR002300">
    <property type="entry name" value="aa-tRNA-synth_Ia"/>
</dbReference>
<dbReference type="SUPFAM" id="SSF47323">
    <property type="entry name" value="Anticodon-binding domain of a subclass of class I aminoacyl-tRNA synthetases"/>
    <property type="match status" value="1"/>
</dbReference>
<dbReference type="GO" id="GO:0002161">
    <property type="term" value="F:aminoacyl-tRNA deacylase activity"/>
    <property type="evidence" value="ECO:0007669"/>
    <property type="project" value="InterPro"/>
</dbReference>
<dbReference type="Pfam" id="PF00133">
    <property type="entry name" value="tRNA-synt_1"/>
    <property type="match status" value="1"/>
</dbReference>
<sequence>MSDSDNTLAKSFEPQDVEAHWGPEWERRGYARPTFDDAREDFSIQLPPPNVTGTLHMGHAFNQTIMDGLTRYHRMKGANTLWVPGTDHAGIATQIVVERQLDAQKVSRHDLGREKFVERVWAWKEESGSTITRQVRRLGASIDWSREYFTMDEKMSRAVRDVFVTLHEQGLIYRGKRLVNWESTLLTAVSDLEVVSEEEEGSLWHIRYPLADGSGSLTVATTRPETMLGDTALMVHPEDERYKHLIGKTARLPLCDREIPIIADDYVDLEFGTGVVKVTPAHDFNDYAVGQRHNLPQINILTLDAKINENAPEKYRGLDRFDARKQIVADLDALGLLESVKPHKLMVPRSDRTGTIIEPMLTDQWFVAMSKPAPEGTFHPGKSITETALDVVRSGEIKFVPENWTTTYNQWLENIQDWCISRQLWWGHQIPAWYDDAGNVYVARTEAEAAEKARAAGYTGALKRDEDVLDTWFSSALVPFSSLGWPQATPELKHFLPSSVLVTGFDIIFFWVARMVMMTTHFTGKVPFKTVYVHGLVRDAEGQKMSKSKGNTLDPIDIVDGVSLEALLAKRTTGLMNPKQAASIEKKTRKEFPDGIAPFGTDALRFTFASMATLGRNINFDLARCEGYRNFCNKLWNATRFVLMNCDGHDCGLAPCVGDCGPDGQLDFSRADRWIVSLLQRVEADVEKGFADYRFDNIASAIYKFVWDEYCDWYVELAKWQIQNGTPAQQRATRRTLLRVLETVLRLAHPIIPFITEALWQKVAPLAGRYPADKAAGEASLMVQPYPVADASKIDEGDEAWMQQLKAAVDACRNLRGEMNLSPAQRVPLLVAGDVDFLRSIAPYLQTLAKLSEVQVLADEATLDAQAAGAPLAVVGANKLALKVEVDVGAERERLGKEVKRLEGEIAKCHGKLSNESFVARAPANVVELEKQRLVDFEAVLGKLQAQLARLPA</sequence>
<evidence type="ECO:0000256" key="6">
    <source>
        <dbReference type="ARBA" id="ARBA00022917"/>
    </source>
</evidence>
<evidence type="ECO:0000256" key="11">
    <source>
        <dbReference type="HAMAP-Rule" id="MF_02004"/>
    </source>
</evidence>
<feature type="region of interest" description="Disordered" evidence="12">
    <location>
        <begin position="1"/>
        <end position="24"/>
    </location>
</feature>
<dbReference type="InterPro" id="IPR001412">
    <property type="entry name" value="aa-tRNA-synth_I_CS"/>
</dbReference>
<comment type="domain">
    <text evidence="11">The C-terminal coiled-coil domain is crucial for aminoacylation activity.</text>
</comment>
<dbReference type="Pfam" id="PF08264">
    <property type="entry name" value="Anticodon_1"/>
    <property type="match status" value="1"/>
</dbReference>
<evidence type="ECO:0000256" key="1">
    <source>
        <dbReference type="ARBA" id="ARBA00004496"/>
    </source>
</evidence>
<dbReference type="GO" id="GO:0005829">
    <property type="term" value="C:cytosol"/>
    <property type="evidence" value="ECO:0007669"/>
    <property type="project" value="TreeGrafter"/>
</dbReference>
<dbReference type="GO" id="GO:0005524">
    <property type="term" value="F:ATP binding"/>
    <property type="evidence" value="ECO:0007669"/>
    <property type="project" value="UniProtKB-UniRule"/>
</dbReference>
<dbReference type="FunFam" id="3.40.50.620:FF:000020">
    <property type="entry name" value="Valine--tRNA ligase, mitochondrial"/>
    <property type="match status" value="1"/>
</dbReference>
<dbReference type="HAMAP" id="MF_02004">
    <property type="entry name" value="Val_tRNA_synth_type1"/>
    <property type="match status" value="1"/>
</dbReference>
<organism evidence="16 17">
    <name type="scientific">Pandoraea eparura</name>
    <dbReference type="NCBI Taxonomy" id="2508291"/>
    <lineage>
        <taxon>Bacteria</taxon>
        <taxon>Pseudomonadati</taxon>
        <taxon>Pseudomonadota</taxon>
        <taxon>Betaproteobacteria</taxon>
        <taxon>Burkholderiales</taxon>
        <taxon>Burkholderiaceae</taxon>
        <taxon>Pandoraea</taxon>
    </lineage>
</organism>
<dbReference type="CDD" id="cd00817">
    <property type="entry name" value="ValRS_core"/>
    <property type="match status" value="1"/>
</dbReference>
<dbReference type="GO" id="GO:0006438">
    <property type="term" value="P:valyl-tRNA aminoacylation"/>
    <property type="evidence" value="ECO:0007669"/>
    <property type="project" value="UniProtKB-UniRule"/>
</dbReference>
<dbReference type="Pfam" id="PF10458">
    <property type="entry name" value="Val_tRNA-synt_C"/>
    <property type="match status" value="1"/>
</dbReference>
<evidence type="ECO:0000256" key="3">
    <source>
        <dbReference type="ARBA" id="ARBA00022598"/>
    </source>
</evidence>
<dbReference type="InterPro" id="IPR037118">
    <property type="entry name" value="Val-tRNA_synth_C_sf"/>
</dbReference>
<evidence type="ECO:0000256" key="4">
    <source>
        <dbReference type="ARBA" id="ARBA00022741"/>
    </source>
</evidence>
<dbReference type="FunFam" id="3.90.740.10:FF:000005">
    <property type="entry name" value="Valine--tRNA ligase, mitochondrial"/>
    <property type="match status" value="1"/>
</dbReference>
<dbReference type="Proteomes" id="UP000400981">
    <property type="component" value="Unassembled WGS sequence"/>
</dbReference>
<dbReference type="PRINTS" id="PR00986">
    <property type="entry name" value="TRNASYNTHVAL"/>
</dbReference>
<evidence type="ECO:0000256" key="7">
    <source>
        <dbReference type="ARBA" id="ARBA00023054"/>
    </source>
</evidence>
<name>A0A5E4X2C3_9BURK</name>
<feature type="short sequence motif" description="'HIGH' region" evidence="11">
    <location>
        <begin position="49"/>
        <end position="59"/>
    </location>
</feature>
<dbReference type="CDD" id="cd07962">
    <property type="entry name" value="Anticodon_Ia_Val"/>
    <property type="match status" value="1"/>
</dbReference>
<evidence type="ECO:0000256" key="10">
    <source>
        <dbReference type="ARBA" id="ARBA00060830"/>
    </source>
</evidence>
<dbReference type="InterPro" id="IPR014729">
    <property type="entry name" value="Rossmann-like_a/b/a_fold"/>
</dbReference>
<dbReference type="SUPFAM" id="SSF50677">
    <property type="entry name" value="ValRS/IleRS/LeuRS editing domain"/>
    <property type="match status" value="1"/>
</dbReference>
<evidence type="ECO:0000259" key="14">
    <source>
        <dbReference type="Pfam" id="PF08264"/>
    </source>
</evidence>